<comment type="caution">
    <text evidence="1">The sequence shown here is derived from an EMBL/GenBank/DDBJ whole genome shotgun (WGS) entry which is preliminary data.</text>
</comment>
<dbReference type="AlphaFoldDB" id="A0A4R9LNJ8"/>
<sequence length="275" mass="32315">MGVFSSTDKKKDDPEWLNLDELSLVDVSRELNTSLNMEPRLFNRFRKEEVQELLLESGLLEAVQSRGFPNCILSLEILNDYDNRVYIKTGKDKILVHMRLKVSQFHMKGDDEQFPMIYIDWLLTQNLNFTDNKIKKELYFGQEYPGLNVLNEITDFIRLLSQKLGTSGAFNVPEYFHDAVLFSRKFRFIDPEKEGTFRALIHSFKGINLRLLSSQIHQNKVCFVSGEPYEWKYGEMISCTDIYLEKKVFQDSYFKKVEEIKQKLRFVLKSASESI</sequence>
<reference evidence="1" key="1">
    <citation type="journal article" date="2019" name="PLoS Negl. Trop. Dis.">
        <title>Revisiting the worldwide diversity of Leptospira species in the environment.</title>
        <authorList>
            <person name="Vincent A.T."/>
            <person name="Schiettekatte O."/>
            <person name="Bourhy P."/>
            <person name="Veyrier F.J."/>
            <person name="Picardeau M."/>
        </authorList>
    </citation>
    <scope>NUCLEOTIDE SEQUENCE [LARGE SCALE GENOMIC DNA]</scope>
    <source>
        <strain evidence="1">201400974</strain>
    </source>
</reference>
<gene>
    <name evidence="1" type="ORF">EHS11_18140</name>
</gene>
<dbReference type="Proteomes" id="UP000298264">
    <property type="component" value="Unassembled WGS sequence"/>
</dbReference>
<evidence type="ECO:0000313" key="2">
    <source>
        <dbReference type="Proteomes" id="UP000298264"/>
    </source>
</evidence>
<keyword evidence="2" id="KW-1185">Reference proteome</keyword>
<evidence type="ECO:0000313" key="1">
    <source>
        <dbReference type="EMBL" id="TGN07042.1"/>
    </source>
</evidence>
<name>A0A4R9LNJ8_9LEPT</name>
<dbReference type="OrthoDB" id="340674at2"/>
<dbReference type="RefSeq" id="WP_135765766.1">
    <property type="nucleotide sequence ID" value="NZ_RQHV01000062.1"/>
</dbReference>
<accession>A0A4R9LNJ8</accession>
<protein>
    <submittedName>
        <fullName evidence="1">Uncharacterized protein</fullName>
    </submittedName>
</protein>
<organism evidence="1 2">
    <name type="scientific">Leptospira ilyithenensis</name>
    <dbReference type="NCBI Taxonomy" id="2484901"/>
    <lineage>
        <taxon>Bacteria</taxon>
        <taxon>Pseudomonadati</taxon>
        <taxon>Spirochaetota</taxon>
        <taxon>Spirochaetia</taxon>
        <taxon>Leptospirales</taxon>
        <taxon>Leptospiraceae</taxon>
        <taxon>Leptospira</taxon>
    </lineage>
</organism>
<dbReference type="EMBL" id="RQHV01000062">
    <property type="protein sequence ID" value="TGN07042.1"/>
    <property type="molecule type" value="Genomic_DNA"/>
</dbReference>
<proteinExistence type="predicted"/>